<organism evidence="9">
    <name type="scientific">Caenorhabditis remanei</name>
    <name type="common">Caenorhabditis vulgaris</name>
    <dbReference type="NCBI Taxonomy" id="31234"/>
    <lineage>
        <taxon>Eukaryota</taxon>
        <taxon>Metazoa</taxon>
        <taxon>Ecdysozoa</taxon>
        <taxon>Nematoda</taxon>
        <taxon>Chromadorea</taxon>
        <taxon>Rhabditida</taxon>
        <taxon>Rhabditina</taxon>
        <taxon>Rhabditomorpha</taxon>
        <taxon>Rhabditoidea</taxon>
        <taxon>Rhabditidae</taxon>
        <taxon>Peloderinae</taxon>
        <taxon>Caenorhabditis</taxon>
    </lineage>
</organism>
<evidence type="ECO:0000313" key="9">
    <source>
        <dbReference type="Proteomes" id="UP000008281"/>
    </source>
</evidence>
<dbReference type="GO" id="GO:0000978">
    <property type="term" value="F:RNA polymerase II cis-regulatory region sequence-specific DNA binding"/>
    <property type="evidence" value="ECO:0007669"/>
    <property type="project" value="InterPro"/>
</dbReference>
<sequence length="384" mass="43930">MYTNTQSTNYNAWQEDLGRFNGPMNAEQSQEAPVGQHLAADYHFTAPIVHLTNTEEWMRFHVHQNEMMVTNKGRDVCPVLKYSVEGLEENTVYKAGITLVQLDPYVWKFDRKSTKWMQTPVTVSMENSNEIFSLQTTGRNMMENGIVFERAKIYNIGEESKTMKRNNETIEAKLRNKGHQMMRVRTQCRYVPVIVIYKMLENGSTEYLGSFEFDETKFIVVTSYKNQNVKIEKNTGNKYVRKDIKEGAQETKQANSSANEMTVPQVPENADSRWSTSPELLNDVSTYNIPSSSSFGLPIEPMTWDENQFYPLAYNQYQYHQSAQQSSYDQMQPNQMGHVYPGSQYSSPGNSSPSDSTSSTPPHSTSTDYCVPHDDMSGFSSYSL</sequence>
<comment type="subcellular location">
    <subcellularLocation>
        <location evidence="5">Nucleus</location>
    </subcellularLocation>
</comment>
<dbReference type="InterPro" id="IPR001699">
    <property type="entry name" value="TF_T-box"/>
</dbReference>
<dbReference type="InterPro" id="IPR008967">
    <property type="entry name" value="p53-like_TF_DNA-bd_sf"/>
</dbReference>
<keyword evidence="1" id="KW-0805">Transcription regulation</keyword>
<dbReference type="EMBL" id="DS268418">
    <property type="protein sequence ID" value="EFO84712.1"/>
    <property type="molecule type" value="Genomic_DNA"/>
</dbReference>
<keyword evidence="3" id="KW-0804">Transcription</keyword>
<dbReference type="GO" id="GO:0001708">
    <property type="term" value="P:cell fate specification"/>
    <property type="evidence" value="ECO:0007669"/>
    <property type="project" value="TreeGrafter"/>
</dbReference>
<evidence type="ECO:0000313" key="8">
    <source>
        <dbReference type="EMBL" id="EFO84712.1"/>
    </source>
</evidence>
<comment type="caution">
    <text evidence="5">Lacks conserved residue(s) required for the propagation of feature annotation.</text>
</comment>
<feature type="region of interest" description="Disordered" evidence="6">
    <location>
        <begin position="324"/>
        <end position="384"/>
    </location>
</feature>
<feature type="domain" description="T-box" evidence="7">
    <location>
        <begin position="51"/>
        <end position="245"/>
    </location>
</feature>
<dbReference type="InParanoid" id="E3LX91"/>
<gene>
    <name evidence="8" type="ORF">CRE_03812</name>
</gene>
<dbReference type="CTD" id="9801745"/>
<dbReference type="KEGG" id="crq:GCK72_001346"/>
<accession>E3LX91</accession>
<dbReference type="PANTHER" id="PTHR11267:SF181">
    <property type="entry name" value="OPTOMOTOR-BLIND PROTEIN"/>
    <property type="match status" value="1"/>
</dbReference>
<protein>
    <recommendedName>
        <fullName evidence="7">T-box domain-containing protein</fullName>
    </recommendedName>
</protein>
<dbReference type="STRING" id="31234.E3LX91"/>
<proteinExistence type="predicted"/>
<feature type="compositionally biased region" description="Low complexity" evidence="6">
    <location>
        <begin position="343"/>
        <end position="367"/>
    </location>
</feature>
<dbReference type="SUPFAM" id="SSF49417">
    <property type="entry name" value="p53-like transcription factors"/>
    <property type="match status" value="1"/>
</dbReference>
<evidence type="ECO:0000256" key="3">
    <source>
        <dbReference type="ARBA" id="ARBA00023163"/>
    </source>
</evidence>
<dbReference type="AlphaFoldDB" id="E3LX91"/>
<dbReference type="Proteomes" id="UP000008281">
    <property type="component" value="Unassembled WGS sequence"/>
</dbReference>
<evidence type="ECO:0000259" key="7">
    <source>
        <dbReference type="PROSITE" id="PS50252"/>
    </source>
</evidence>
<keyword evidence="2 5" id="KW-0238">DNA-binding</keyword>
<dbReference type="Pfam" id="PF00907">
    <property type="entry name" value="T-box"/>
    <property type="match status" value="1"/>
</dbReference>
<dbReference type="PANTHER" id="PTHR11267">
    <property type="entry name" value="T-BOX PROTEIN-RELATED"/>
    <property type="match status" value="1"/>
</dbReference>
<dbReference type="Gene3D" id="2.60.40.820">
    <property type="entry name" value="Transcription factor, T-box"/>
    <property type="match status" value="1"/>
</dbReference>
<dbReference type="PROSITE" id="PS50252">
    <property type="entry name" value="TBOX_3"/>
    <property type="match status" value="1"/>
</dbReference>
<feature type="compositionally biased region" description="Polar residues" evidence="6">
    <location>
        <begin position="251"/>
        <end position="262"/>
    </location>
</feature>
<dbReference type="eggNOG" id="KOG3585">
    <property type="taxonomic scope" value="Eukaryota"/>
</dbReference>
<dbReference type="GO" id="GO:0045893">
    <property type="term" value="P:positive regulation of DNA-templated transcription"/>
    <property type="evidence" value="ECO:0007669"/>
    <property type="project" value="InterPro"/>
</dbReference>
<dbReference type="GO" id="GO:0000785">
    <property type="term" value="C:chromatin"/>
    <property type="evidence" value="ECO:0007669"/>
    <property type="project" value="TreeGrafter"/>
</dbReference>
<evidence type="ECO:0000256" key="2">
    <source>
        <dbReference type="ARBA" id="ARBA00023125"/>
    </source>
</evidence>
<dbReference type="GO" id="GO:0005634">
    <property type="term" value="C:nucleus"/>
    <property type="evidence" value="ECO:0007669"/>
    <property type="project" value="UniProtKB-SubCell"/>
</dbReference>
<feature type="region of interest" description="Disordered" evidence="6">
    <location>
        <begin position="251"/>
        <end position="274"/>
    </location>
</feature>
<keyword evidence="9" id="KW-1185">Reference proteome</keyword>
<dbReference type="HOGENOM" id="CLU_720105_0_0_1"/>
<evidence type="ECO:0000256" key="1">
    <source>
        <dbReference type="ARBA" id="ARBA00023015"/>
    </source>
</evidence>
<dbReference type="GO" id="GO:0000981">
    <property type="term" value="F:DNA-binding transcription factor activity, RNA polymerase II-specific"/>
    <property type="evidence" value="ECO:0007669"/>
    <property type="project" value="TreeGrafter"/>
</dbReference>
<keyword evidence="4 5" id="KW-0539">Nucleus</keyword>
<dbReference type="PRINTS" id="PR00937">
    <property type="entry name" value="TBOX"/>
</dbReference>
<dbReference type="SMART" id="SM00425">
    <property type="entry name" value="TBOX"/>
    <property type="match status" value="1"/>
</dbReference>
<evidence type="ECO:0000256" key="5">
    <source>
        <dbReference type="PROSITE-ProRule" id="PRU00201"/>
    </source>
</evidence>
<dbReference type="OrthoDB" id="7442607at2759"/>
<dbReference type="RefSeq" id="XP_003111212.2">
    <property type="nucleotide sequence ID" value="XM_003111164.2"/>
</dbReference>
<dbReference type="GeneID" id="9801745"/>
<dbReference type="InterPro" id="IPR036960">
    <property type="entry name" value="T-box_sf"/>
</dbReference>
<reference evidence="8" key="1">
    <citation type="submission" date="2007-07" db="EMBL/GenBank/DDBJ databases">
        <title>PCAP assembly of the Caenorhabditis remanei genome.</title>
        <authorList>
            <consortium name="The Caenorhabditis remanei Sequencing Consortium"/>
            <person name="Wilson R.K."/>
        </authorList>
    </citation>
    <scope>NUCLEOTIDE SEQUENCE [LARGE SCALE GENOMIC DNA]</scope>
    <source>
        <strain evidence="8">PB4641</strain>
    </source>
</reference>
<name>E3LX91_CAERE</name>
<evidence type="ECO:0000256" key="6">
    <source>
        <dbReference type="SAM" id="MobiDB-lite"/>
    </source>
</evidence>
<dbReference type="InterPro" id="IPR046360">
    <property type="entry name" value="T-box_DNA-bd"/>
</dbReference>
<evidence type="ECO:0000256" key="4">
    <source>
        <dbReference type="ARBA" id="ARBA00023242"/>
    </source>
</evidence>